<feature type="non-terminal residue" evidence="1">
    <location>
        <position position="39"/>
    </location>
</feature>
<accession>A0A382KB90</accession>
<sequence length="39" mass="4168">VDRVGFVVESPPGSGAGGAVKWSRSTVLLQEIDRLIEEI</sequence>
<gene>
    <name evidence="1" type="ORF">METZ01_LOCUS274293</name>
</gene>
<dbReference type="AlphaFoldDB" id="A0A382KB90"/>
<dbReference type="EMBL" id="UINC01079438">
    <property type="protein sequence ID" value="SVC21439.1"/>
    <property type="molecule type" value="Genomic_DNA"/>
</dbReference>
<name>A0A382KB90_9ZZZZ</name>
<feature type="non-terminal residue" evidence="1">
    <location>
        <position position="1"/>
    </location>
</feature>
<proteinExistence type="predicted"/>
<organism evidence="1">
    <name type="scientific">marine metagenome</name>
    <dbReference type="NCBI Taxonomy" id="408172"/>
    <lineage>
        <taxon>unclassified sequences</taxon>
        <taxon>metagenomes</taxon>
        <taxon>ecological metagenomes</taxon>
    </lineage>
</organism>
<protein>
    <submittedName>
        <fullName evidence="1">Uncharacterized protein</fullName>
    </submittedName>
</protein>
<evidence type="ECO:0000313" key="1">
    <source>
        <dbReference type="EMBL" id="SVC21439.1"/>
    </source>
</evidence>
<reference evidence="1" key="1">
    <citation type="submission" date="2018-05" db="EMBL/GenBank/DDBJ databases">
        <authorList>
            <person name="Lanie J.A."/>
            <person name="Ng W.-L."/>
            <person name="Kazmierczak K.M."/>
            <person name="Andrzejewski T.M."/>
            <person name="Davidsen T.M."/>
            <person name="Wayne K.J."/>
            <person name="Tettelin H."/>
            <person name="Glass J.I."/>
            <person name="Rusch D."/>
            <person name="Podicherti R."/>
            <person name="Tsui H.-C.T."/>
            <person name="Winkler M.E."/>
        </authorList>
    </citation>
    <scope>NUCLEOTIDE SEQUENCE</scope>
</reference>